<dbReference type="RefSeq" id="WP_119630621.1">
    <property type="nucleotide sequence ID" value="NZ_AP017928.1"/>
</dbReference>
<protein>
    <recommendedName>
        <fullName evidence="7">EamA domain-containing protein</fullName>
    </recommendedName>
</protein>
<name>A0A250KUU4_9GAMM</name>
<evidence type="ECO:0000256" key="4">
    <source>
        <dbReference type="ARBA" id="ARBA00022989"/>
    </source>
</evidence>
<dbReference type="Proteomes" id="UP000266313">
    <property type="component" value="Chromosome"/>
</dbReference>
<feature type="transmembrane region" description="Helical" evidence="6">
    <location>
        <begin position="90"/>
        <end position="111"/>
    </location>
</feature>
<dbReference type="KEGG" id="mmai:sS8_3450"/>
<evidence type="ECO:0000313" key="8">
    <source>
        <dbReference type="EMBL" id="BBA35387.1"/>
    </source>
</evidence>
<dbReference type="PANTHER" id="PTHR32322">
    <property type="entry name" value="INNER MEMBRANE TRANSPORTER"/>
    <property type="match status" value="1"/>
</dbReference>
<comment type="similarity">
    <text evidence="2">Belongs to the EamA transporter family.</text>
</comment>
<evidence type="ECO:0000256" key="1">
    <source>
        <dbReference type="ARBA" id="ARBA00004141"/>
    </source>
</evidence>
<evidence type="ECO:0000259" key="7">
    <source>
        <dbReference type="Pfam" id="PF00892"/>
    </source>
</evidence>
<gene>
    <name evidence="8" type="ORF">sS8_3450</name>
</gene>
<dbReference type="OrthoDB" id="5423007at2"/>
<dbReference type="Pfam" id="PF00892">
    <property type="entry name" value="EamA"/>
    <property type="match status" value="1"/>
</dbReference>
<evidence type="ECO:0000256" key="2">
    <source>
        <dbReference type="ARBA" id="ARBA00007362"/>
    </source>
</evidence>
<dbReference type="InterPro" id="IPR000620">
    <property type="entry name" value="EamA_dom"/>
</dbReference>
<dbReference type="InterPro" id="IPR037185">
    <property type="entry name" value="EmrE-like"/>
</dbReference>
<organism evidence="8 9">
    <name type="scientific">Methylocaldum marinum</name>
    <dbReference type="NCBI Taxonomy" id="1432792"/>
    <lineage>
        <taxon>Bacteria</taxon>
        <taxon>Pseudomonadati</taxon>
        <taxon>Pseudomonadota</taxon>
        <taxon>Gammaproteobacteria</taxon>
        <taxon>Methylococcales</taxon>
        <taxon>Methylococcaceae</taxon>
        <taxon>Methylocaldum</taxon>
    </lineage>
</organism>
<keyword evidence="4 6" id="KW-1133">Transmembrane helix</keyword>
<feature type="domain" description="EamA" evidence="7">
    <location>
        <begin position="3"/>
        <end position="136"/>
    </location>
</feature>
<reference evidence="8 9" key="1">
    <citation type="submission" date="2016-12" db="EMBL/GenBank/DDBJ databases">
        <title>Genome sequencing of Methylocaldum marinum.</title>
        <authorList>
            <person name="Takeuchi M."/>
            <person name="Kamagata Y."/>
            <person name="Hiraoka S."/>
            <person name="Oshima K."/>
            <person name="Hattori M."/>
            <person name="Iwasaki W."/>
        </authorList>
    </citation>
    <scope>NUCLEOTIDE SEQUENCE [LARGE SCALE GENOMIC DNA]</scope>
    <source>
        <strain evidence="8 9">S8</strain>
    </source>
</reference>
<dbReference type="Gene3D" id="1.10.3730.20">
    <property type="match status" value="1"/>
</dbReference>
<accession>A0A250KUU4</accession>
<feature type="transmembrane region" description="Helical" evidence="6">
    <location>
        <begin position="64"/>
        <end position="84"/>
    </location>
</feature>
<keyword evidence="9" id="KW-1185">Reference proteome</keyword>
<dbReference type="EMBL" id="AP017928">
    <property type="protein sequence ID" value="BBA35387.1"/>
    <property type="molecule type" value="Genomic_DNA"/>
</dbReference>
<evidence type="ECO:0000256" key="3">
    <source>
        <dbReference type="ARBA" id="ARBA00022692"/>
    </source>
</evidence>
<dbReference type="AlphaFoldDB" id="A0A250KUU4"/>
<comment type="subcellular location">
    <subcellularLocation>
        <location evidence="1">Membrane</location>
        <topology evidence="1">Multi-pass membrane protein</topology>
    </subcellularLocation>
</comment>
<feature type="transmembrane region" description="Helical" evidence="6">
    <location>
        <begin position="118"/>
        <end position="135"/>
    </location>
</feature>
<dbReference type="GO" id="GO:0016020">
    <property type="term" value="C:membrane"/>
    <property type="evidence" value="ECO:0007669"/>
    <property type="project" value="UniProtKB-SubCell"/>
</dbReference>
<sequence>MTRWILPAAATFFCWGIWAFLPKLTTRYIDPRSAIIYEAAGGLVVAMIVLALIAFKPAADPRGIGLALSTGVLGTMGAFAYLYAVTRGPVTLVSTVTALYPILAILLAGLFLNDTVTLRQAAGIVLGVIAIVLIST</sequence>
<dbReference type="PANTHER" id="PTHR32322:SF2">
    <property type="entry name" value="EAMA DOMAIN-CONTAINING PROTEIN"/>
    <property type="match status" value="1"/>
</dbReference>
<keyword evidence="3 6" id="KW-0812">Transmembrane</keyword>
<evidence type="ECO:0000313" key="9">
    <source>
        <dbReference type="Proteomes" id="UP000266313"/>
    </source>
</evidence>
<keyword evidence="5 6" id="KW-0472">Membrane</keyword>
<dbReference type="InterPro" id="IPR050638">
    <property type="entry name" value="AA-Vitamin_Transporters"/>
</dbReference>
<proteinExistence type="inferred from homology"/>
<evidence type="ECO:0000256" key="6">
    <source>
        <dbReference type="SAM" id="Phobius"/>
    </source>
</evidence>
<feature type="transmembrane region" description="Helical" evidence="6">
    <location>
        <begin position="35"/>
        <end position="55"/>
    </location>
</feature>
<dbReference type="SUPFAM" id="SSF103481">
    <property type="entry name" value="Multidrug resistance efflux transporter EmrE"/>
    <property type="match status" value="1"/>
</dbReference>
<evidence type="ECO:0000256" key="5">
    <source>
        <dbReference type="ARBA" id="ARBA00023136"/>
    </source>
</evidence>